<protein>
    <recommendedName>
        <fullName evidence="4">Chromatin modification-related protein EAF3</fullName>
    </recommendedName>
    <alternativeName>
        <fullName evidence="12">Chromatin modification-related protein eaf3</fullName>
    </alternativeName>
</protein>
<reference evidence="16 17" key="2">
    <citation type="submission" date="2020-05" db="EMBL/GenBank/DDBJ databases">
        <title>Identification and distribution of gene clusters putatively required for synthesis of sphingolipid metabolism inhibitors in phylogenetically diverse species of the filamentous fungus Fusarium.</title>
        <authorList>
            <person name="Kim H.-S."/>
            <person name="Busman M."/>
            <person name="Brown D.W."/>
            <person name="Divon H."/>
            <person name="Uhlig S."/>
            <person name="Proctor R.H."/>
        </authorList>
    </citation>
    <scope>NUCLEOTIDE SEQUENCE [LARGE SCALE GENOMIC DNA]</scope>
    <source>
        <strain evidence="16 17">NRRL 25331</strain>
    </source>
</reference>
<feature type="domain" description="MRG" evidence="14">
    <location>
        <begin position="342"/>
        <end position="523"/>
    </location>
</feature>
<feature type="compositionally biased region" description="Basic residues" evidence="13">
    <location>
        <begin position="85"/>
        <end position="100"/>
    </location>
</feature>
<reference evidence="17" key="1">
    <citation type="journal article" date="2020" name="BMC Genomics">
        <title>Correction to: Identification and distribution of gene clusters required for synthesis of sphingolipid metabolism inhibitors in diverse species of the filamentous fungus Fusarium.</title>
        <authorList>
            <person name="Kim H.S."/>
            <person name="Lohmar J.M."/>
            <person name="Busman M."/>
            <person name="Brown D.W."/>
            <person name="Naumann T.A."/>
            <person name="Divon H.H."/>
            <person name="Lysoe E."/>
            <person name="Uhlig S."/>
            <person name="Proctor R.H."/>
        </authorList>
    </citation>
    <scope>NUCLEOTIDE SEQUENCE [LARGE SCALE GENOMIC DNA]</scope>
    <source>
        <strain evidence="17">NRRL 25331</strain>
    </source>
</reference>
<comment type="subunit">
    <text evidence="3">Component of the NuA4 histone acetyltransferase complex.</text>
</comment>
<name>A0A8H5X2T1_FUSCI</name>
<feature type="region of interest" description="Disordered" evidence="13">
    <location>
        <begin position="321"/>
        <end position="349"/>
    </location>
</feature>
<evidence type="ECO:0000256" key="10">
    <source>
        <dbReference type="ARBA" id="ARBA00023242"/>
    </source>
</evidence>
<dbReference type="Gene3D" id="2.30.30.140">
    <property type="match status" value="1"/>
</dbReference>
<dbReference type="InterPro" id="IPR053820">
    <property type="entry name" value="MSL3_chromo-like"/>
</dbReference>
<evidence type="ECO:0000256" key="5">
    <source>
        <dbReference type="ARBA" id="ARBA00022763"/>
    </source>
</evidence>
<evidence type="ECO:0000256" key="13">
    <source>
        <dbReference type="SAM" id="MobiDB-lite"/>
    </source>
</evidence>
<keyword evidence="6" id="KW-0156">Chromatin regulator</keyword>
<accession>A0A8H5X2T1</accession>
<evidence type="ECO:0000256" key="9">
    <source>
        <dbReference type="ARBA" id="ARBA00023204"/>
    </source>
</evidence>
<dbReference type="GO" id="GO:0006325">
    <property type="term" value="P:chromatin organization"/>
    <property type="evidence" value="ECO:0007669"/>
    <property type="project" value="UniProtKB-KW"/>
</dbReference>
<keyword evidence="9" id="KW-0234">DNA repair</keyword>
<dbReference type="GO" id="GO:0006281">
    <property type="term" value="P:DNA repair"/>
    <property type="evidence" value="ECO:0007669"/>
    <property type="project" value="UniProtKB-KW"/>
</dbReference>
<dbReference type="Gene3D" id="1.10.274.30">
    <property type="entry name" value="MRG domain"/>
    <property type="match status" value="1"/>
</dbReference>
<keyword evidence="17" id="KW-1185">Reference proteome</keyword>
<proteinExistence type="inferred from homology"/>
<comment type="function">
    <text evidence="11">Involved in deacetylation of histones, chromatin assembly and chromosome segregation. May act as a transcriptional oscillator, directing histone deacetylases to specific chromosomal domains. Component of the NuA4 histone acetyltransferase complex which is involved in transcriptional activation of selected genes principally by acetylation of nucleosomal histone H4 and H2A. The NuA4 complex is also involved in DNA repair.</text>
</comment>
<dbReference type="GO" id="GO:0006355">
    <property type="term" value="P:regulation of DNA-templated transcription"/>
    <property type="evidence" value="ECO:0007669"/>
    <property type="project" value="InterPro"/>
</dbReference>
<dbReference type="Pfam" id="PF05712">
    <property type="entry name" value="MRG"/>
    <property type="match status" value="1"/>
</dbReference>
<dbReference type="PROSITE" id="PS51640">
    <property type="entry name" value="MRG"/>
    <property type="match status" value="1"/>
</dbReference>
<comment type="caution">
    <text evidence="16">The sequence shown here is derived from an EMBL/GenBank/DDBJ whole genome shotgun (WGS) entry which is preliminary data.</text>
</comment>
<evidence type="ECO:0000256" key="6">
    <source>
        <dbReference type="ARBA" id="ARBA00022853"/>
    </source>
</evidence>
<evidence type="ECO:0000256" key="7">
    <source>
        <dbReference type="ARBA" id="ARBA00023015"/>
    </source>
</evidence>
<dbReference type="FunFam" id="1.10.274.30:FF:000004">
    <property type="entry name" value="Putative Chromatin modification-related protein eaf3"/>
    <property type="match status" value="1"/>
</dbReference>
<dbReference type="Pfam" id="PF22732">
    <property type="entry name" value="MSL3_chromo-like"/>
    <property type="match status" value="1"/>
</dbReference>
<dbReference type="Proteomes" id="UP000572754">
    <property type="component" value="Unassembled WGS sequence"/>
</dbReference>
<dbReference type="InterPro" id="IPR026541">
    <property type="entry name" value="MRG_dom"/>
</dbReference>
<dbReference type="EMBL" id="JAAQPE010000208">
    <property type="protein sequence ID" value="KAF5679084.1"/>
    <property type="molecule type" value="Genomic_DNA"/>
</dbReference>
<dbReference type="PANTHER" id="PTHR10880:SF15">
    <property type="entry name" value="MSL COMPLEX SUBUNIT 3"/>
    <property type="match status" value="1"/>
</dbReference>
<keyword evidence="8" id="KW-0804">Transcription</keyword>
<dbReference type="PANTHER" id="PTHR10880">
    <property type="entry name" value="MORTALITY FACTOR 4-LIKE PROTEIN"/>
    <property type="match status" value="1"/>
</dbReference>
<organism evidence="16 17">
    <name type="scientific">Fusarium circinatum</name>
    <name type="common">Pitch canker fungus</name>
    <name type="synonym">Gibberella circinata</name>
    <dbReference type="NCBI Taxonomy" id="48490"/>
    <lineage>
        <taxon>Eukaryota</taxon>
        <taxon>Fungi</taxon>
        <taxon>Dikarya</taxon>
        <taxon>Ascomycota</taxon>
        <taxon>Pezizomycotina</taxon>
        <taxon>Sordariomycetes</taxon>
        <taxon>Hypocreomycetidae</taxon>
        <taxon>Hypocreales</taxon>
        <taxon>Nectriaceae</taxon>
        <taxon>Fusarium</taxon>
        <taxon>Fusarium fujikuroi species complex</taxon>
    </lineage>
</organism>
<evidence type="ECO:0000256" key="8">
    <source>
        <dbReference type="ARBA" id="ARBA00023163"/>
    </source>
</evidence>
<evidence type="ECO:0000256" key="1">
    <source>
        <dbReference type="ARBA" id="ARBA00004123"/>
    </source>
</evidence>
<dbReference type="InterPro" id="IPR038217">
    <property type="entry name" value="MRG_C_sf"/>
</dbReference>
<keyword evidence="10" id="KW-0539">Nucleus</keyword>
<feature type="region of interest" description="Disordered" evidence="13">
    <location>
        <begin position="85"/>
        <end position="127"/>
    </location>
</feature>
<evidence type="ECO:0000256" key="11">
    <source>
        <dbReference type="ARBA" id="ARBA00057322"/>
    </source>
</evidence>
<evidence type="ECO:0000259" key="15">
    <source>
        <dbReference type="Pfam" id="PF22732"/>
    </source>
</evidence>
<dbReference type="GO" id="GO:0035267">
    <property type="term" value="C:NuA4 histone acetyltransferase complex"/>
    <property type="evidence" value="ECO:0007669"/>
    <property type="project" value="TreeGrafter"/>
</dbReference>
<comment type="similarity">
    <text evidence="2">Belongs to the MRG family.</text>
</comment>
<sequence length="536" mass="60890">MAPARQQPAPPPFSKDEKVLCFHMDMLYEAKIMDVQPGEKPSDGYKYKVHYKGWKNTWDDWVLVDRIRPFDDEHKELAAQLHAQLKHNIQRSTKQPKKGLRSGAESARVSEERSGSATVQGGRGGRRGKDWELEQKVVIVSKCAFPSDRLNRGHTEPYIVIHSTPTPNTAYGAAVFPSMILFLHHFYALHPFPPAALVCSTVFNVPVLPSLLPPIITFPILKHLPPVTPSPSSTARHCGIMASTSGLSAPKGFFPASDAQGSPSLAQPDKSMDSLKSSKKVKLTKLKEPKDHLTFLPSSGHRYVTESGKLIHDDRYAMPLTVEDEPKQPRQKPQKPSAKPKPRSCDQLETEDAFHNKPMIKLPMPDHIQAMLVDDWENITKNNQLVPLPHNKPVTKIFEDYLAHERPHREEGSSSMDILEEVVAGFREYFEKALSRILLYRFERHQHMELKKLWENTEANPEITNVCDVYGAEHLARLIVSLPELLAQTNMDQQSVSRLREEIGKFNVWLGRNCETYFVNEYETPSQEYIDKARSF</sequence>
<dbReference type="AlphaFoldDB" id="A0A8H5X2T1"/>
<dbReference type="InterPro" id="IPR008676">
    <property type="entry name" value="MRG"/>
</dbReference>
<evidence type="ECO:0000313" key="17">
    <source>
        <dbReference type="Proteomes" id="UP000572754"/>
    </source>
</evidence>
<evidence type="ECO:0000256" key="2">
    <source>
        <dbReference type="ARBA" id="ARBA00009093"/>
    </source>
</evidence>
<feature type="compositionally biased region" description="Basic residues" evidence="13">
    <location>
        <begin position="329"/>
        <end position="342"/>
    </location>
</feature>
<gene>
    <name evidence="16" type="ORF">FCIRC_6298</name>
</gene>
<keyword evidence="7" id="KW-0805">Transcription regulation</keyword>
<evidence type="ECO:0000313" key="16">
    <source>
        <dbReference type="EMBL" id="KAF5679084.1"/>
    </source>
</evidence>
<evidence type="ECO:0000256" key="3">
    <source>
        <dbReference type="ARBA" id="ARBA00011353"/>
    </source>
</evidence>
<comment type="subcellular location">
    <subcellularLocation>
        <location evidence="1">Nucleus</location>
    </subcellularLocation>
</comment>
<keyword evidence="5" id="KW-0227">DNA damage</keyword>
<evidence type="ECO:0000256" key="4">
    <source>
        <dbReference type="ARBA" id="ARBA00018505"/>
    </source>
</evidence>
<dbReference type="InterPro" id="IPR016197">
    <property type="entry name" value="Chromo-like_dom_sf"/>
</dbReference>
<feature type="domain" description="MSL3 chromodomain-like" evidence="15">
    <location>
        <begin position="13"/>
        <end position="82"/>
    </location>
</feature>
<evidence type="ECO:0000256" key="12">
    <source>
        <dbReference type="ARBA" id="ARBA00072864"/>
    </source>
</evidence>
<dbReference type="SUPFAM" id="SSF54160">
    <property type="entry name" value="Chromo domain-like"/>
    <property type="match status" value="1"/>
</dbReference>
<feature type="region of interest" description="Disordered" evidence="13">
    <location>
        <begin position="252"/>
        <end position="281"/>
    </location>
</feature>
<dbReference type="GO" id="GO:0032221">
    <property type="term" value="C:Rpd3S complex"/>
    <property type="evidence" value="ECO:0007669"/>
    <property type="project" value="TreeGrafter"/>
</dbReference>
<dbReference type="CDD" id="cd18983">
    <property type="entry name" value="CBD_MSL3_like"/>
    <property type="match status" value="1"/>
</dbReference>
<evidence type="ECO:0000259" key="14">
    <source>
        <dbReference type="Pfam" id="PF05712"/>
    </source>
</evidence>